<keyword evidence="10" id="KW-0190">Covalent protein-DNA linkage</keyword>
<evidence type="ECO:0000256" key="6">
    <source>
        <dbReference type="ARBA" id="ARBA00022723"/>
    </source>
</evidence>
<evidence type="ECO:0000259" key="13">
    <source>
        <dbReference type="PROSITE" id="PS52020"/>
    </source>
</evidence>
<keyword evidence="5" id="KW-0540">Nuclease</keyword>
<keyword evidence="6" id="KW-0479">Metal-binding</keyword>
<keyword evidence="7" id="KW-0547">Nucleotide-binding</keyword>
<dbReference type="PROSITE" id="PS52020">
    <property type="entry name" value="CRESS_DNA_REP"/>
    <property type="match status" value="1"/>
</dbReference>
<dbReference type="GO" id="GO:0004519">
    <property type="term" value="F:endonuclease activity"/>
    <property type="evidence" value="ECO:0007669"/>
    <property type="project" value="UniProtKB-KW"/>
</dbReference>
<evidence type="ECO:0000256" key="11">
    <source>
        <dbReference type="ARBA" id="ARBA00023125"/>
    </source>
</evidence>
<evidence type="ECO:0000256" key="1">
    <source>
        <dbReference type="ARBA" id="ARBA00004147"/>
    </source>
</evidence>
<dbReference type="GO" id="GO:0042025">
    <property type="term" value="C:host cell nucleus"/>
    <property type="evidence" value="ECO:0007669"/>
    <property type="project" value="UniProtKB-SubCell"/>
</dbReference>
<evidence type="ECO:0000256" key="2">
    <source>
        <dbReference type="ARBA" id="ARBA00022679"/>
    </source>
</evidence>
<feature type="domain" description="CRESS-DNA virus Rep endonuclease" evidence="13">
    <location>
        <begin position="16"/>
        <end position="110"/>
    </location>
</feature>
<keyword evidence="9" id="KW-0378">Hydrolase</keyword>
<dbReference type="Pfam" id="PF02407">
    <property type="entry name" value="Viral_Rep"/>
    <property type="match status" value="1"/>
</dbReference>
<dbReference type="GO" id="GO:0006260">
    <property type="term" value="P:DNA replication"/>
    <property type="evidence" value="ECO:0007669"/>
    <property type="project" value="UniProtKB-KW"/>
</dbReference>
<keyword evidence="11" id="KW-0238">DNA-binding</keyword>
<gene>
    <name evidence="14" type="primary">Rep</name>
</gene>
<evidence type="ECO:0000256" key="5">
    <source>
        <dbReference type="ARBA" id="ARBA00022722"/>
    </source>
</evidence>
<accession>A0A2K9LV70</accession>
<name>A0A2K9LV70_9VIRU</name>
<keyword evidence="3" id="KW-0548">Nucleotidyltransferase</keyword>
<reference evidence="14" key="1">
    <citation type="submission" date="2017-01" db="EMBL/GenBank/DDBJ databases">
        <title>High-throughput sequencing uncovers low homogeneity in the biogeography of single-stranded DNA viruses.</title>
        <authorList>
            <person name="Pearson V.M."/>
            <person name="Rokyta D.R."/>
        </authorList>
    </citation>
    <scope>NUCLEOTIDE SEQUENCE</scope>
</reference>
<keyword evidence="2" id="KW-0808">Transferase</keyword>
<keyword evidence="4" id="KW-0235">DNA replication</keyword>
<evidence type="ECO:0000256" key="3">
    <source>
        <dbReference type="ARBA" id="ARBA00022695"/>
    </source>
</evidence>
<dbReference type="GO" id="GO:0003677">
    <property type="term" value="F:DNA binding"/>
    <property type="evidence" value="ECO:0007669"/>
    <property type="project" value="UniProtKB-KW"/>
</dbReference>
<evidence type="ECO:0000256" key="10">
    <source>
        <dbReference type="ARBA" id="ARBA00023124"/>
    </source>
</evidence>
<dbReference type="InterPro" id="IPR027417">
    <property type="entry name" value="P-loop_NTPase"/>
</dbReference>
<evidence type="ECO:0000256" key="9">
    <source>
        <dbReference type="ARBA" id="ARBA00022801"/>
    </source>
</evidence>
<dbReference type="GO" id="GO:0016787">
    <property type="term" value="F:hydrolase activity"/>
    <property type="evidence" value="ECO:0007669"/>
    <property type="project" value="UniProtKB-KW"/>
</dbReference>
<dbReference type="Gene3D" id="3.40.1310.20">
    <property type="match status" value="1"/>
</dbReference>
<dbReference type="GO" id="GO:0046872">
    <property type="term" value="F:metal ion binding"/>
    <property type="evidence" value="ECO:0007669"/>
    <property type="project" value="UniProtKB-KW"/>
</dbReference>
<protein>
    <submittedName>
        <fullName evidence="14">Rep</fullName>
    </submittedName>
</protein>
<evidence type="ECO:0000256" key="8">
    <source>
        <dbReference type="ARBA" id="ARBA00022759"/>
    </source>
</evidence>
<dbReference type="InterPro" id="IPR049912">
    <property type="entry name" value="CRESS_DNA_REP"/>
</dbReference>
<dbReference type="GO" id="GO:0000166">
    <property type="term" value="F:nucleotide binding"/>
    <property type="evidence" value="ECO:0007669"/>
    <property type="project" value="UniProtKB-KW"/>
</dbReference>
<dbReference type="SUPFAM" id="SSF52540">
    <property type="entry name" value="P-loop containing nucleoside triphosphate hydrolases"/>
    <property type="match status" value="1"/>
</dbReference>
<keyword evidence="8" id="KW-0255">Endonuclease</keyword>
<evidence type="ECO:0000256" key="4">
    <source>
        <dbReference type="ARBA" id="ARBA00022705"/>
    </source>
</evidence>
<evidence type="ECO:0000256" key="7">
    <source>
        <dbReference type="ARBA" id="ARBA00022741"/>
    </source>
</evidence>
<dbReference type="GO" id="GO:0016779">
    <property type="term" value="F:nucleotidyltransferase activity"/>
    <property type="evidence" value="ECO:0007669"/>
    <property type="project" value="UniProtKB-KW"/>
</dbReference>
<evidence type="ECO:0000313" key="14">
    <source>
        <dbReference type="EMBL" id="AUM62005.1"/>
    </source>
</evidence>
<sequence length="388" mass="42982">MAQPPSSWATTSFCETAKGTRFVFTVNNPGTFEPTWNPDRMEYLIYGREVGASGTPHLQGYVVLKKVARYAAVQDLLGTTHMWIKVARGSEKQAAEYCKKDGVFVEKGVFVPDRGASQGKRTDLIAAADAIKAGANIKAIALEHPSVLIKYAAGVREMITALKPQPPLERDIHTTVLWGPTGVGKSHRILHAYPGAYVCSLKDRNPWDFYEDQTVLFLDEFEPTSTSIQDLNRLLDKWPCKLQARYSNKVAYWTQVFIAANSPPTEWFQGFYAQALVDSFHRRISEPMGRSIEIVSREQEVNLVWWQPPSLSPAASIQDLALAAAQAAAQAASSTAPAVQTPVLGSPGHRAREEQQDPNPAPLKRHNARNPIVIDEDMDESPSLHFTK</sequence>
<proteinExistence type="predicted"/>
<feature type="region of interest" description="Disordered" evidence="12">
    <location>
        <begin position="333"/>
        <end position="388"/>
    </location>
</feature>
<dbReference type="EMBL" id="KY487969">
    <property type="protein sequence ID" value="AUM62005.1"/>
    <property type="molecule type" value="Genomic_DNA"/>
</dbReference>
<organism evidence="14">
    <name type="scientific">uncultured virus</name>
    <dbReference type="NCBI Taxonomy" id="340016"/>
    <lineage>
        <taxon>Viruses</taxon>
        <taxon>environmental samples</taxon>
    </lineage>
</organism>
<comment type="subcellular location">
    <subcellularLocation>
        <location evidence="1">Host nucleus</location>
    </subcellularLocation>
</comment>
<evidence type="ECO:0000256" key="12">
    <source>
        <dbReference type="SAM" id="MobiDB-lite"/>
    </source>
</evidence>